<protein>
    <submittedName>
        <fullName evidence="3">Flagellar brake domain-containing protein</fullName>
    </submittedName>
</protein>
<evidence type="ECO:0000259" key="2">
    <source>
        <dbReference type="Pfam" id="PF12945"/>
    </source>
</evidence>
<accession>A0ABR8XTC5</accession>
<proteinExistence type="predicted"/>
<comment type="caution">
    <text evidence="3">The sequence shown here is derived from an EMBL/GenBank/DDBJ whole genome shotgun (WGS) entry which is preliminary data.</text>
</comment>
<dbReference type="EMBL" id="JACSPZ010000001">
    <property type="protein sequence ID" value="MBD8035195.1"/>
    <property type="molecule type" value="Genomic_DNA"/>
</dbReference>
<dbReference type="RefSeq" id="WP_191698185.1">
    <property type="nucleotide sequence ID" value="NZ_JACSPZ010000001.1"/>
</dbReference>
<dbReference type="Proteomes" id="UP000619101">
    <property type="component" value="Unassembled WGS sequence"/>
</dbReference>
<feature type="domain" description="PilZ" evidence="1">
    <location>
        <begin position="99"/>
        <end position="204"/>
    </location>
</feature>
<organism evidence="3 4">
    <name type="scientific">Solibacillus faecavium</name>
    <dbReference type="NCBI Taxonomy" id="2762221"/>
    <lineage>
        <taxon>Bacteria</taxon>
        <taxon>Bacillati</taxon>
        <taxon>Bacillota</taxon>
        <taxon>Bacilli</taxon>
        <taxon>Bacillales</taxon>
        <taxon>Caryophanaceae</taxon>
        <taxon>Solibacillus</taxon>
    </lineage>
</organism>
<dbReference type="InterPro" id="IPR009875">
    <property type="entry name" value="PilZ_domain"/>
</dbReference>
<dbReference type="InterPro" id="IPR009926">
    <property type="entry name" value="T3SS_YcgR_PilZN"/>
</dbReference>
<gene>
    <name evidence="3" type="ORF">H9635_00495</name>
</gene>
<dbReference type="Gene3D" id="2.40.10.220">
    <property type="entry name" value="predicted glycosyltransferase like domains"/>
    <property type="match status" value="1"/>
</dbReference>
<evidence type="ECO:0000313" key="3">
    <source>
        <dbReference type="EMBL" id="MBD8035195.1"/>
    </source>
</evidence>
<keyword evidence="4" id="KW-1185">Reference proteome</keyword>
<dbReference type="Pfam" id="PF12945">
    <property type="entry name" value="PilZNR"/>
    <property type="match status" value="1"/>
</dbReference>
<reference evidence="3 4" key="1">
    <citation type="submission" date="2020-08" db="EMBL/GenBank/DDBJ databases">
        <title>A Genomic Blueprint of the Chicken Gut Microbiome.</title>
        <authorList>
            <person name="Gilroy R."/>
            <person name="Ravi A."/>
            <person name="Getino M."/>
            <person name="Pursley I."/>
            <person name="Horton D.L."/>
            <person name="Alikhan N.-F."/>
            <person name="Baker D."/>
            <person name="Gharbi K."/>
            <person name="Hall N."/>
            <person name="Watson M."/>
            <person name="Adriaenssens E.M."/>
            <person name="Foster-Nyarko E."/>
            <person name="Jarju S."/>
            <person name="Secka A."/>
            <person name="Antonio M."/>
            <person name="Oren A."/>
            <person name="Chaudhuri R."/>
            <person name="La Ragione R.M."/>
            <person name="Hildebrand F."/>
            <person name="Pallen M.J."/>
        </authorList>
    </citation>
    <scope>NUCLEOTIDE SEQUENCE [LARGE SCALE GENOMIC DNA]</scope>
    <source>
        <strain evidence="3 4">A46</strain>
    </source>
</reference>
<dbReference type="Pfam" id="PF07238">
    <property type="entry name" value="PilZ"/>
    <property type="match status" value="1"/>
</dbReference>
<keyword evidence="3" id="KW-0969">Cilium</keyword>
<dbReference type="SUPFAM" id="SSF141371">
    <property type="entry name" value="PilZ domain-like"/>
    <property type="match status" value="1"/>
</dbReference>
<feature type="domain" description="Type III secretion system flagellar brake protein YcgR PilZN" evidence="2">
    <location>
        <begin position="4"/>
        <end position="90"/>
    </location>
</feature>
<evidence type="ECO:0000313" key="4">
    <source>
        <dbReference type="Proteomes" id="UP000619101"/>
    </source>
</evidence>
<evidence type="ECO:0000259" key="1">
    <source>
        <dbReference type="Pfam" id="PF07238"/>
    </source>
</evidence>
<keyword evidence="3" id="KW-0282">Flagellum</keyword>
<keyword evidence="3" id="KW-0966">Cell projection</keyword>
<name>A0ABR8XTC5_9BACL</name>
<sequence>MELKIGTQLTLEPTYTERTEKFKCRVVEKHNNMIFIDYPINLATKKTAFLIDGAQFRVTFSTDAKDTYSFNTEVLGRKGGDVQMIILSHPASDEFIKIQRRKFVRVETPVDIAVEHEGQKFQFVAEDISAGGILIRLKTPVNFIEGDMVNTLIVLPFANGEIRYVETNSEVVRVFERDGIQVASLQFADTEDFDKQQIVRFCFERQVLIRKKEMNEI</sequence>